<evidence type="ECO:0000256" key="5">
    <source>
        <dbReference type="ARBA" id="ARBA00023136"/>
    </source>
</evidence>
<evidence type="ECO:0000256" key="4">
    <source>
        <dbReference type="ARBA" id="ARBA00022989"/>
    </source>
</evidence>
<keyword evidence="2" id="KW-0813">Transport</keyword>
<keyword evidence="3 6" id="KW-0812">Transmembrane</keyword>
<keyword evidence="9" id="KW-1185">Reference proteome</keyword>
<feature type="transmembrane region" description="Helical" evidence="6">
    <location>
        <begin position="82"/>
        <end position="100"/>
    </location>
</feature>
<gene>
    <name evidence="8" type="ORF">B4V02_21660</name>
</gene>
<name>A0A222WSD5_9BACL</name>
<feature type="transmembrane region" description="Helical" evidence="6">
    <location>
        <begin position="313"/>
        <end position="332"/>
    </location>
</feature>
<feature type="transmembrane region" description="Helical" evidence="6">
    <location>
        <begin position="12"/>
        <end position="33"/>
    </location>
</feature>
<feature type="transmembrane region" description="Helical" evidence="6">
    <location>
        <begin position="280"/>
        <end position="301"/>
    </location>
</feature>
<dbReference type="RefSeq" id="WP_094156362.1">
    <property type="nucleotide sequence ID" value="NZ_CP020028.1"/>
</dbReference>
<dbReference type="Pfam" id="PF07690">
    <property type="entry name" value="MFS_1"/>
    <property type="match status" value="1"/>
</dbReference>
<reference evidence="8 9" key="1">
    <citation type="submission" date="2017-03" db="EMBL/GenBank/DDBJ databases">
        <title>Complete genome sequence of Paenibacillus Kribbensis producing bioflocculants.</title>
        <authorList>
            <person name="Lee H.-G."/>
            <person name="Oh H.-M."/>
        </authorList>
    </citation>
    <scope>NUCLEOTIDE SEQUENCE [LARGE SCALE GENOMIC DNA]</scope>
    <source>
        <strain evidence="8 9">AM49</strain>
    </source>
</reference>
<dbReference type="Proteomes" id="UP000214666">
    <property type="component" value="Chromosome"/>
</dbReference>
<organism evidence="8 9">
    <name type="scientific">Paenibacillus kribbensis</name>
    <dbReference type="NCBI Taxonomy" id="172713"/>
    <lineage>
        <taxon>Bacteria</taxon>
        <taxon>Bacillati</taxon>
        <taxon>Bacillota</taxon>
        <taxon>Bacilli</taxon>
        <taxon>Bacillales</taxon>
        <taxon>Paenibacillaceae</taxon>
        <taxon>Paenibacillus</taxon>
    </lineage>
</organism>
<feature type="transmembrane region" description="Helical" evidence="6">
    <location>
        <begin position="106"/>
        <end position="131"/>
    </location>
</feature>
<dbReference type="PANTHER" id="PTHR43791:SF100">
    <property type="entry name" value="SUGAR TRANSPORTER"/>
    <property type="match status" value="1"/>
</dbReference>
<feature type="transmembrane region" description="Helical" evidence="6">
    <location>
        <begin position="143"/>
        <end position="166"/>
    </location>
</feature>
<feature type="transmembrane region" description="Helical" evidence="6">
    <location>
        <begin position="377"/>
        <end position="400"/>
    </location>
</feature>
<evidence type="ECO:0000256" key="1">
    <source>
        <dbReference type="ARBA" id="ARBA00004651"/>
    </source>
</evidence>
<dbReference type="KEGG" id="pkb:B4V02_21660"/>
<dbReference type="OrthoDB" id="9773404at2"/>
<keyword evidence="4 6" id="KW-1133">Transmembrane helix</keyword>
<dbReference type="PROSITE" id="PS50850">
    <property type="entry name" value="MFS"/>
    <property type="match status" value="1"/>
</dbReference>
<dbReference type="GO" id="GO:0005886">
    <property type="term" value="C:plasma membrane"/>
    <property type="evidence" value="ECO:0007669"/>
    <property type="project" value="UniProtKB-SubCell"/>
</dbReference>
<feature type="transmembrane region" description="Helical" evidence="6">
    <location>
        <begin position="45"/>
        <end position="70"/>
    </location>
</feature>
<keyword evidence="5 6" id="KW-0472">Membrane</keyword>
<dbReference type="Gene3D" id="1.20.1250.20">
    <property type="entry name" value="MFS general substrate transporter like domains"/>
    <property type="match status" value="2"/>
</dbReference>
<dbReference type="InterPro" id="IPR011701">
    <property type="entry name" value="MFS"/>
</dbReference>
<dbReference type="GO" id="GO:0022857">
    <property type="term" value="F:transmembrane transporter activity"/>
    <property type="evidence" value="ECO:0007669"/>
    <property type="project" value="InterPro"/>
</dbReference>
<dbReference type="EMBL" id="CP020028">
    <property type="protein sequence ID" value="ASR49116.1"/>
    <property type="molecule type" value="Genomic_DNA"/>
</dbReference>
<feature type="transmembrane region" description="Helical" evidence="6">
    <location>
        <begin position="406"/>
        <end position="425"/>
    </location>
</feature>
<protein>
    <recommendedName>
        <fullName evidence="7">Major facilitator superfamily (MFS) profile domain-containing protein</fullName>
    </recommendedName>
</protein>
<accession>A0A222WSD5</accession>
<evidence type="ECO:0000256" key="3">
    <source>
        <dbReference type="ARBA" id="ARBA00022692"/>
    </source>
</evidence>
<dbReference type="InterPro" id="IPR020846">
    <property type="entry name" value="MFS_dom"/>
</dbReference>
<feature type="transmembrane region" description="Helical" evidence="6">
    <location>
        <begin position="248"/>
        <end position="268"/>
    </location>
</feature>
<feature type="transmembrane region" description="Helical" evidence="6">
    <location>
        <begin position="338"/>
        <end position="356"/>
    </location>
</feature>
<evidence type="ECO:0000313" key="9">
    <source>
        <dbReference type="Proteomes" id="UP000214666"/>
    </source>
</evidence>
<sequence length="442" mass="47617">MSETKKIPKLRWLYFLPVLFLMCFFSFVSNSLLSIALPGGMMKDLGFAASVAGIAGGVAGIGGMILQISGGHIAQQGKLKKFLGFSTICWSVITILQGFVTDGWQLIVLRFLLGVAEGAIVPGIMTLLPYWFPEKDGERSRAIAVVFTASGIAATLTGPIGGFLIAMFNWQMMFMILGVISLIIGGIWFAVMYDRPEQARWLSKEEKEYITTTIQKEQSALIKDEGNNVSGDKLLPILGYLLRNKYSWALSIVGFCAVFGQIGFFTWMPTAIQSVTHAGINNVGLLSALPSIAAILGLAVWSKLTPKIKQRRLSTGIPLLLFAIALAILGLFSNSTNAALYIVLMCVAGFFIQAFMPSFHTIPTLIFSKEVEGVARGLTGFTSAFGGFAGPYLAGIFISISGSQKGAMYVMALILFVGMLASFILPKNLGLEAQGENNHKAA</sequence>
<feature type="transmembrane region" description="Helical" evidence="6">
    <location>
        <begin position="172"/>
        <end position="193"/>
    </location>
</feature>
<evidence type="ECO:0000259" key="7">
    <source>
        <dbReference type="PROSITE" id="PS50850"/>
    </source>
</evidence>
<evidence type="ECO:0000313" key="8">
    <source>
        <dbReference type="EMBL" id="ASR49116.1"/>
    </source>
</evidence>
<evidence type="ECO:0000256" key="2">
    <source>
        <dbReference type="ARBA" id="ARBA00022448"/>
    </source>
</evidence>
<dbReference type="InterPro" id="IPR036259">
    <property type="entry name" value="MFS_trans_sf"/>
</dbReference>
<dbReference type="PANTHER" id="PTHR43791">
    <property type="entry name" value="PERMEASE-RELATED"/>
    <property type="match status" value="1"/>
</dbReference>
<dbReference type="SUPFAM" id="SSF103473">
    <property type="entry name" value="MFS general substrate transporter"/>
    <property type="match status" value="1"/>
</dbReference>
<proteinExistence type="predicted"/>
<comment type="subcellular location">
    <subcellularLocation>
        <location evidence="1">Cell membrane</location>
        <topology evidence="1">Multi-pass membrane protein</topology>
    </subcellularLocation>
</comment>
<evidence type="ECO:0000256" key="6">
    <source>
        <dbReference type="SAM" id="Phobius"/>
    </source>
</evidence>
<dbReference type="AlphaFoldDB" id="A0A222WSD5"/>
<feature type="domain" description="Major facilitator superfamily (MFS) profile" evidence="7">
    <location>
        <begin position="15"/>
        <end position="430"/>
    </location>
</feature>